<dbReference type="PaxDb" id="882-DVU_1829"/>
<feature type="compositionally biased region" description="Basic and acidic residues" evidence="1">
    <location>
        <begin position="32"/>
        <end position="41"/>
    </location>
</feature>
<reference evidence="2 3" key="1">
    <citation type="journal article" date="2004" name="Nat. Biotechnol.">
        <title>The genome sequence of the anaerobic, sulfate-reducing bacterium Desulfovibrio vulgaris Hildenborough.</title>
        <authorList>
            <person name="Heidelberg J.F."/>
            <person name="Seshadri R."/>
            <person name="Haveman S.A."/>
            <person name="Hemme C.L."/>
            <person name="Paulsen I.T."/>
            <person name="Kolonay J.F."/>
            <person name="Eisen J.A."/>
            <person name="Ward N."/>
            <person name="Methe B."/>
            <person name="Brinkac L.M."/>
            <person name="Daugherty S.C."/>
            <person name="Deboy R.T."/>
            <person name="Dodson R.J."/>
            <person name="Durkin A.S."/>
            <person name="Madupu R."/>
            <person name="Nelson W.C."/>
            <person name="Sullivan S.A."/>
            <person name="Fouts D."/>
            <person name="Haft D.H."/>
            <person name="Selengut J."/>
            <person name="Peterson J.D."/>
            <person name="Davidsen T.M."/>
            <person name="Zafar N."/>
            <person name="Zhou L."/>
            <person name="Radune D."/>
            <person name="Dimitrov G."/>
            <person name="Hance M."/>
            <person name="Tran K."/>
            <person name="Khouri H."/>
            <person name="Gill J."/>
            <person name="Utterback T.R."/>
            <person name="Feldblyum T.V."/>
            <person name="Wall J.D."/>
            <person name="Voordouw G."/>
            <person name="Fraser C.M."/>
        </authorList>
    </citation>
    <scope>NUCLEOTIDE SEQUENCE [LARGE SCALE GENOMIC DNA]</scope>
    <source>
        <strain evidence="3">ATCC 29579 / DSM 644 / NCIMB 8303 / VKM B-1760 / Hildenborough</strain>
    </source>
</reference>
<dbReference type="AlphaFoldDB" id="Q72B10"/>
<dbReference type="EnsemblBacteria" id="AAS96306">
    <property type="protein sequence ID" value="AAS96306"/>
    <property type="gene ID" value="DVU_1829"/>
</dbReference>
<accession>Q72B10</accession>
<evidence type="ECO:0000256" key="1">
    <source>
        <dbReference type="SAM" id="MobiDB-lite"/>
    </source>
</evidence>
<proteinExistence type="predicted"/>
<dbReference type="KEGG" id="dvu:DVU_1829"/>
<feature type="region of interest" description="Disordered" evidence="1">
    <location>
        <begin position="31"/>
        <end position="51"/>
    </location>
</feature>
<evidence type="ECO:0000313" key="2">
    <source>
        <dbReference type="EMBL" id="AAS96306.1"/>
    </source>
</evidence>
<organism evidence="2 3">
    <name type="scientific">Nitratidesulfovibrio vulgaris (strain ATCC 29579 / DSM 644 / CCUG 34227 / NCIMB 8303 / VKM B-1760 / Hildenborough)</name>
    <name type="common">Desulfovibrio vulgaris</name>
    <dbReference type="NCBI Taxonomy" id="882"/>
    <lineage>
        <taxon>Bacteria</taxon>
        <taxon>Pseudomonadati</taxon>
        <taxon>Thermodesulfobacteriota</taxon>
        <taxon>Desulfovibrionia</taxon>
        <taxon>Desulfovibrionales</taxon>
        <taxon>Desulfovibrionaceae</taxon>
        <taxon>Nitratidesulfovibrio</taxon>
    </lineage>
</organism>
<dbReference type="Proteomes" id="UP000002194">
    <property type="component" value="Chromosome"/>
</dbReference>
<gene>
    <name evidence="2" type="ordered locus">DVU_1829</name>
</gene>
<protein>
    <submittedName>
        <fullName evidence="2">Uncharacterized protein</fullName>
    </submittedName>
</protein>
<dbReference type="HOGENOM" id="CLU_3098205_0_0_7"/>
<sequence length="51" mass="5524">MIVCRKTGAVRMPKAGGRKHICRACSQCMHAGQERSDDRGNGARSSLSHLV</sequence>
<evidence type="ECO:0000313" key="3">
    <source>
        <dbReference type="Proteomes" id="UP000002194"/>
    </source>
</evidence>
<keyword evidence="3" id="KW-1185">Reference proteome</keyword>
<dbReference type="EMBL" id="AE017285">
    <property type="protein sequence ID" value="AAS96306.1"/>
    <property type="molecule type" value="Genomic_DNA"/>
</dbReference>
<name>Q72B10_NITV2</name>